<dbReference type="PRINTS" id="PR00721">
    <property type="entry name" value="STOMATIN"/>
</dbReference>
<dbReference type="Proteomes" id="UP000033699">
    <property type="component" value="Unassembled WGS sequence"/>
</dbReference>
<dbReference type="GO" id="GO:0004672">
    <property type="term" value="F:protein kinase activity"/>
    <property type="evidence" value="ECO:0007669"/>
    <property type="project" value="InterPro"/>
</dbReference>
<dbReference type="SMART" id="SM00220">
    <property type="entry name" value="S_TKc"/>
    <property type="match status" value="1"/>
</dbReference>
<dbReference type="InterPro" id="IPR050710">
    <property type="entry name" value="Band7/mec-2_domain"/>
</dbReference>
<dbReference type="Gene3D" id="3.30.479.30">
    <property type="entry name" value="Band 7 domain"/>
    <property type="match status" value="1"/>
</dbReference>
<dbReference type="CDD" id="cd14014">
    <property type="entry name" value="STKc_PknB_like"/>
    <property type="match status" value="1"/>
</dbReference>
<dbReference type="Pfam" id="PF00069">
    <property type="entry name" value="Pkinase"/>
    <property type="match status" value="1"/>
</dbReference>
<proteinExistence type="inferred from homology"/>
<evidence type="ECO:0000256" key="2">
    <source>
        <dbReference type="ARBA" id="ARBA00022741"/>
    </source>
</evidence>
<keyword evidence="3 4" id="KW-0067">ATP-binding</keyword>
<evidence type="ECO:0000259" key="5">
    <source>
        <dbReference type="PROSITE" id="PS50011"/>
    </source>
</evidence>
<feature type="domain" description="Protein kinase" evidence="5">
    <location>
        <begin position="269"/>
        <end position="509"/>
    </location>
</feature>
<dbReference type="InterPro" id="IPR001107">
    <property type="entry name" value="Band_7"/>
</dbReference>
<keyword evidence="2 4" id="KW-0547">Nucleotide-binding</keyword>
<evidence type="ECO:0000256" key="4">
    <source>
        <dbReference type="PROSITE-ProRule" id="PRU10141"/>
    </source>
</evidence>
<dbReference type="InterPro" id="IPR011009">
    <property type="entry name" value="Kinase-like_dom_sf"/>
</dbReference>
<sequence>MEPVLILLIALVVALALARPIRVIPQARAAIVVRFGRYRRTLNAGLRLVIPFIERVRARIDLREQVVPFPPQPMITRDNLVVNIDTVVHYQVTDPRAATYAVADYAEAIEQLTGTTLRNIIGSMDLETILASREVVNTGLLRGLNEATGRWGVRVNRAELRTVEPPTSIQDSMEKQMRAERDKRAAILTAEGQRQAQILKAEGEKQAEVLRAEGEARAAALRADAGAVAGAVVGVDGGTPAAPLLPPQALLGPSHQPLRGDDPRSIGRYQLTARLGEGGMGTVFLGRSAGERLVAVKVIRPELAADTEFRRRFGREIEAVRRVGGFHTASVVAADPQGDPPWLITEYIPGLPLHEVLRHFGALPSRSLHTLAAGVAEALEGIHACNIVHRDLKPSNIIISGTGPRVIDFGIARALDGTTLTGSDQVIGTRGFLAPEQYIGGPVTFATDVYAFGMVLCHAGGAVPLDDSAVSESVLGLLPAQLADLVVRCLDHDPHRRPTPTQIVEHLSRSRPPAGDWLPLPVRTLIDLHSAPTG</sequence>
<comment type="similarity">
    <text evidence="1">Belongs to the band 7/mec-2 family.</text>
</comment>
<dbReference type="FunFam" id="3.30.479.30:FF:000004">
    <property type="entry name" value="Putative membrane protease family, stomatin"/>
    <property type="match status" value="1"/>
</dbReference>
<dbReference type="PANTHER" id="PTHR43327:SF10">
    <property type="entry name" value="STOMATIN-LIKE PROTEIN 2, MITOCHONDRIAL"/>
    <property type="match status" value="1"/>
</dbReference>
<dbReference type="Gene3D" id="1.10.510.10">
    <property type="entry name" value="Transferase(Phosphotransferase) domain 1"/>
    <property type="match status" value="1"/>
</dbReference>
<dbReference type="SUPFAM" id="SSF117892">
    <property type="entry name" value="Band 7/SPFH domain"/>
    <property type="match status" value="1"/>
</dbReference>
<dbReference type="PROSITE" id="PS00107">
    <property type="entry name" value="PROTEIN_KINASE_ATP"/>
    <property type="match status" value="1"/>
</dbReference>
<dbReference type="PROSITE" id="PS00108">
    <property type="entry name" value="PROTEIN_KINASE_ST"/>
    <property type="match status" value="1"/>
</dbReference>
<dbReference type="PANTHER" id="PTHR43327">
    <property type="entry name" value="STOMATIN-LIKE PROTEIN 2, MITOCHONDRIAL"/>
    <property type="match status" value="1"/>
</dbReference>
<accession>A0A0F2TAC9</accession>
<evidence type="ECO:0000313" key="7">
    <source>
        <dbReference type="Proteomes" id="UP000033699"/>
    </source>
</evidence>
<protein>
    <recommendedName>
        <fullName evidence="5">Protein kinase domain-containing protein</fullName>
    </recommendedName>
</protein>
<dbReference type="GO" id="GO:0098552">
    <property type="term" value="C:side of membrane"/>
    <property type="evidence" value="ECO:0007669"/>
    <property type="project" value="UniProtKB-ARBA"/>
</dbReference>
<gene>
    <name evidence="6" type="ORF">VM95_23065</name>
</gene>
<dbReference type="CDD" id="cd08829">
    <property type="entry name" value="SPFH_paraslipin"/>
    <property type="match status" value="1"/>
</dbReference>
<dbReference type="Gene3D" id="3.30.200.20">
    <property type="entry name" value="Phosphorylase Kinase, domain 1"/>
    <property type="match status" value="1"/>
</dbReference>
<organism evidence="6 7">
    <name type="scientific">Streptomyces rubellomurinus (strain ATCC 31215)</name>
    <dbReference type="NCBI Taxonomy" id="359131"/>
    <lineage>
        <taxon>Bacteria</taxon>
        <taxon>Bacillati</taxon>
        <taxon>Actinomycetota</taxon>
        <taxon>Actinomycetes</taxon>
        <taxon>Kitasatosporales</taxon>
        <taxon>Streptomycetaceae</taxon>
        <taxon>Streptomyces</taxon>
    </lineage>
</organism>
<dbReference type="OrthoDB" id="9762169at2"/>
<dbReference type="SMART" id="SM00244">
    <property type="entry name" value="PHB"/>
    <property type="match status" value="1"/>
</dbReference>
<dbReference type="SUPFAM" id="SSF56112">
    <property type="entry name" value="Protein kinase-like (PK-like)"/>
    <property type="match status" value="1"/>
</dbReference>
<keyword evidence="7" id="KW-1185">Reference proteome</keyword>
<dbReference type="AlphaFoldDB" id="A0A0F2TAC9"/>
<dbReference type="PATRIC" id="fig|359131.3.peg.5494"/>
<evidence type="ECO:0000256" key="1">
    <source>
        <dbReference type="ARBA" id="ARBA00008164"/>
    </source>
</evidence>
<evidence type="ECO:0000313" key="6">
    <source>
        <dbReference type="EMBL" id="KJS60153.1"/>
    </source>
</evidence>
<dbReference type="Pfam" id="PF01145">
    <property type="entry name" value="Band_7"/>
    <property type="match status" value="1"/>
</dbReference>
<dbReference type="GO" id="GO:0005524">
    <property type="term" value="F:ATP binding"/>
    <property type="evidence" value="ECO:0007669"/>
    <property type="project" value="UniProtKB-UniRule"/>
</dbReference>
<dbReference type="PROSITE" id="PS50011">
    <property type="entry name" value="PROTEIN_KINASE_DOM"/>
    <property type="match status" value="1"/>
</dbReference>
<dbReference type="InterPro" id="IPR008271">
    <property type="entry name" value="Ser/Thr_kinase_AS"/>
</dbReference>
<dbReference type="InterPro" id="IPR000719">
    <property type="entry name" value="Prot_kinase_dom"/>
</dbReference>
<comment type="caution">
    <text evidence="6">The sequence shown here is derived from an EMBL/GenBank/DDBJ whole genome shotgun (WGS) entry which is preliminary data.</text>
</comment>
<dbReference type="GO" id="GO:0005886">
    <property type="term" value="C:plasma membrane"/>
    <property type="evidence" value="ECO:0007669"/>
    <property type="project" value="UniProtKB-ARBA"/>
</dbReference>
<feature type="binding site" evidence="4">
    <location>
        <position position="297"/>
    </location>
    <ligand>
        <name>ATP</name>
        <dbReference type="ChEBI" id="CHEBI:30616"/>
    </ligand>
</feature>
<name>A0A0F2TAC9_STRR3</name>
<dbReference type="InterPro" id="IPR036013">
    <property type="entry name" value="Band_7/SPFH_dom_sf"/>
</dbReference>
<reference evidence="6 7" key="1">
    <citation type="submission" date="2015-02" db="EMBL/GenBank/DDBJ databases">
        <authorList>
            <person name="Ju K.-S."/>
            <person name="Doroghazi J.R."/>
            <person name="Metcalf W."/>
        </authorList>
    </citation>
    <scope>NUCLEOTIDE SEQUENCE [LARGE SCALE GENOMIC DNA]</scope>
    <source>
        <strain evidence="6 7">ATCC 31215</strain>
    </source>
</reference>
<dbReference type="InterPro" id="IPR017441">
    <property type="entry name" value="Protein_kinase_ATP_BS"/>
</dbReference>
<dbReference type="InterPro" id="IPR001972">
    <property type="entry name" value="Stomatin_HflK_fam"/>
</dbReference>
<dbReference type="EMBL" id="JZKH01000050">
    <property type="protein sequence ID" value="KJS60153.1"/>
    <property type="molecule type" value="Genomic_DNA"/>
</dbReference>
<evidence type="ECO:0000256" key="3">
    <source>
        <dbReference type="ARBA" id="ARBA00022840"/>
    </source>
</evidence>